<feature type="transmembrane region" description="Helical" evidence="8">
    <location>
        <begin position="43"/>
        <end position="62"/>
    </location>
</feature>
<dbReference type="GO" id="GO:0016020">
    <property type="term" value="C:membrane"/>
    <property type="evidence" value="ECO:0007669"/>
    <property type="project" value="UniProtKB-SubCell"/>
</dbReference>
<keyword evidence="5 8" id="KW-0812">Transmembrane</keyword>
<comment type="similarity">
    <text evidence="2">Belongs to the amino acid-polyamine-organocation (APC) superfamily. Spore germination protein (SGP) (TC 2.A.3.9) family.</text>
</comment>
<keyword evidence="7 8" id="KW-0472">Membrane</keyword>
<gene>
    <name evidence="9" type="ORF">B0I26_10927</name>
</gene>
<feature type="transmembrane region" description="Helical" evidence="8">
    <location>
        <begin position="269"/>
        <end position="291"/>
    </location>
</feature>
<dbReference type="Proteomes" id="UP000248555">
    <property type="component" value="Unassembled WGS sequence"/>
</dbReference>
<proteinExistence type="inferred from homology"/>
<feature type="transmembrane region" description="Helical" evidence="8">
    <location>
        <begin position="220"/>
        <end position="240"/>
    </location>
</feature>
<evidence type="ECO:0000256" key="2">
    <source>
        <dbReference type="ARBA" id="ARBA00007998"/>
    </source>
</evidence>
<feature type="transmembrane region" description="Helical" evidence="8">
    <location>
        <begin position="83"/>
        <end position="107"/>
    </location>
</feature>
<organism evidence="9 10">
    <name type="scientific">Paranoxybacillus vitaminiphilus</name>
    <dbReference type="NCBI Taxonomy" id="581036"/>
    <lineage>
        <taxon>Bacteria</taxon>
        <taxon>Bacillati</taxon>
        <taxon>Bacillota</taxon>
        <taxon>Bacilli</taxon>
        <taxon>Bacillales</taxon>
        <taxon>Anoxybacillaceae</taxon>
        <taxon>Paranoxybacillus</taxon>
    </lineage>
</organism>
<comment type="subcellular location">
    <subcellularLocation>
        <location evidence="1">Membrane</location>
        <topology evidence="1">Multi-pass membrane protein</topology>
    </subcellularLocation>
</comment>
<dbReference type="EMBL" id="QLMH01000009">
    <property type="protein sequence ID" value="RAK18607.1"/>
    <property type="molecule type" value="Genomic_DNA"/>
</dbReference>
<evidence type="ECO:0000313" key="9">
    <source>
        <dbReference type="EMBL" id="RAK18607.1"/>
    </source>
</evidence>
<dbReference type="Pfam" id="PF03845">
    <property type="entry name" value="Spore_permease"/>
    <property type="match status" value="1"/>
</dbReference>
<feature type="transmembrane region" description="Helical" evidence="8">
    <location>
        <begin position="119"/>
        <end position="137"/>
    </location>
</feature>
<evidence type="ECO:0000256" key="6">
    <source>
        <dbReference type="ARBA" id="ARBA00022989"/>
    </source>
</evidence>
<feature type="transmembrane region" description="Helical" evidence="8">
    <location>
        <begin position="191"/>
        <end position="208"/>
    </location>
</feature>
<dbReference type="PANTHER" id="PTHR34975:SF2">
    <property type="entry name" value="SPORE GERMINATION PROTEIN A2"/>
    <property type="match status" value="1"/>
</dbReference>
<evidence type="ECO:0000256" key="7">
    <source>
        <dbReference type="ARBA" id="ARBA00023136"/>
    </source>
</evidence>
<evidence type="ECO:0000256" key="1">
    <source>
        <dbReference type="ARBA" id="ARBA00004141"/>
    </source>
</evidence>
<dbReference type="InterPro" id="IPR004761">
    <property type="entry name" value="Spore_GerAB"/>
</dbReference>
<dbReference type="NCBIfam" id="TIGR00912">
    <property type="entry name" value="2A0309"/>
    <property type="match status" value="1"/>
</dbReference>
<evidence type="ECO:0000313" key="10">
    <source>
        <dbReference type="Proteomes" id="UP000248555"/>
    </source>
</evidence>
<evidence type="ECO:0000256" key="8">
    <source>
        <dbReference type="SAM" id="Phobius"/>
    </source>
</evidence>
<keyword evidence="6 8" id="KW-1133">Transmembrane helix</keyword>
<comment type="caution">
    <text evidence="9">The sequence shown here is derived from an EMBL/GenBank/DDBJ whole genome shotgun (WGS) entry which is preliminary data.</text>
</comment>
<feature type="transmembrane region" description="Helical" evidence="8">
    <location>
        <begin position="12"/>
        <end position="31"/>
    </location>
</feature>
<dbReference type="RefSeq" id="WP_111645508.1">
    <property type="nucleotide sequence ID" value="NZ_QLMH01000009.1"/>
</dbReference>
<evidence type="ECO:0000256" key="4">
    <source>
        <dbReference type="ARBA" id="ARBA00022544"/>
    </source>
</evidence>
<dbReference type="GO" id="GO:0009847">
    <property type="term" value="P:spore germination"/>
    <property type="evidence" value="ECO:0007669"/>
    <property type="project" value="InterPro"/>
</dbReference>
<dbReference type="Gene3D" id="1.20.1740.10">
    <property type="entry name" value="Amino acid/polyamine transporter I"/>
    <property type="match status" value="1"/>
</dbReference>
<sequence length="362" mass="41238">MQAISERFKISPFLVFFAVSSMQIGIGVLGYQRIIAKSAGYDAWISVILAGIAGHITLWMMYSILQKTNGSIVETNQQIFGKLIGNILNLLLALYYTALVVGVLRTYIEVVQVWMFPDLKIEVLAAAFMLLTIYIVLGGFRAVVGVCFFSIILPSYLILTFVYTFEYANFRMLLPIFDHSILDILKATKDMTLTILGFETLFIYYPFIKNAGQSKKWAHLAILSTTLIYVVITVITFAFFSEKQLQKHIWATLSMWKIVEMPFIERFEYLGIATWTIVILPNICLAAWCASRIVKQVVNIQQKYALIVLSVICTVAVCLIKTRENVNLLNDMLGYVGFYFLYGFVPFIFILLHIIHKVRKKG</sequence>
<keyword evidence="3" id="KW-0813">Transport</keyword>
<reference evidence="9 10" key="1">
    <citation type="submission" date="2018-06" db="EMBL/GenBank/DDBJ databases">
        <title>Genomic Encyclopedia of Type Strains, Phase III (KMG-III): the genomes of soil and plant-associated and newly described type strains.</title>
        <authorList>
            <person name="Whitman W."/>
        </authorList>
    </citation>
    <scope>NUCLEOTIDE SEQUENCE [LARGE SCALE GENOMIC DNA]</scope>
    <source>
        <strain evidence="9 10">CGMCC 1.8979</strain>
    </source>
</reference>
<keyword evidence="10" id="KW-1185">Reference proteome</keyword>
<dbReference type="PANTHER" id="PTHR34975">
    <property type="entry name" value="SPORE GERMINATION PROTEIN A2"/>
    <property type="match status" value="1"/>
</dbReference>
<protein>
    <submittedName>
        <fullName evidence="9">Spore germination protein (Amino acid permease)</fullName>
    </submittedName>
</protein>
<name>A0A327YDN8_9BACL</name>
<evidence type="ECO:0000256" key="3">
    <source>
        <dbReference type="ARBA" id="ARBA00022448"/>
    </source>
</evidence>
<dbReference type="AlphaFoldDB" id="A0A327YDN8"/>
<feature type="transmembrane region" description="Helical" evidence="8">
    <location>
        <begin position="303"/>
        <end position="322"/>
    </location>
</feature>
<dbReference type="OrthoDB" id="2380240at2"/>
<feature type="transmembrane region" description="Helical" evidence="8">
    <location>
        <begin position="334"/>
        <end position="355"/>
    </location>
</feature>
<evidence type="ECO:0000256" key="5">
    <source>
        <dbReference type="ARBA" id="ARBA00022692"/>
    </source>
</evidence>
<keyword evidence="4" id="KW-0309">Germination</keyword>
<accession>A0A327YDN8</accession>
<feature type="transmembrane region" description="Helical" evidence="8">
    <location>
        <begin position="144"/>
        <end position="165"/>
    </location>
</feature>